<evidence type="ECO:0000256" key="10">
    <source>
        <dbReference type="ARBA" id="ARBA00048552"/>
    </source>
</evidence>
<proteinExistence type="inferred from homology"/>
<keyword evidence="7" id="KW-0804">Transcription</keyword>
<dbReference type="Gene3D" id="3.30.1360.10">
    <property type="entry name" value="RNA polymerase, RBP11-like subunit"/>
    <property type="match status" value="1"/>
</dbReference>
<dbReference type="NCBIfam" id="TIGR02027">
    <property type="entry name" value="rpoA"/>
    <property type="match status" value="1"/>
</dbReference>
<dbReference type="Gene3D" id="2.170.120.12">
    <property type="entry name" value="DNA-directed RNA polymerase, insert domain"/>
    <property type="match status" value="1"/>
</dbReference>
<comment type="caution">
    <text evidence="12">The sequence shown here is derived from an EMBL/GenBank/DDBJ whole genome shotgun (WGS) entry which is preliminary data.</text>
</comment>
<sequence length="240" mass="27480">MFFLKFKQSKNLRVLKLTPEEGLFKIEPLFPGWGVTIGNTLRRVLLSSLEGYAISSVKIEGVNHEFSTIKGVIEDMTEIILNLKKVRFKKNKKKENFESEVFNMIISNDKEEITAGDLGKNINKFDILNPDLIILNKQKLISLDITIVIKKGIGYVPSEENQENQENLIGSIPMDSIFTPIKNVKYKIDNCSINKNSNYESLLLEIKTDGSLNPREALTNASNILIQHLKMFRYETRKKK</sequence>
<comment type="similarity">
    <text evidence="1">Belongs to the RNA polymerase alpha chain family.</text>
</comment>
<dbReference type="CDD" id="cd06928">
    <property type="entry name" value="RNAP_alpha_NTD"/>
    <property type="match status" value="1"/>
</dbReference>
<dbReference type="SUPFAM" id="SSF55257">
    <property type="entry name" value="RBP11-like subunits of RNA polymerase"/>
    <property type="match status" value="1"/>
</dbReference>
<dbReference type="InterPro" id="IPR011263">
    <property type="entry name" value="DNA-dir_RNA_pol_RpoA/D/Rpb3"/>
</dbReference>
<dbReference type="GO" id="GO:0006351">
    <property type="term" value="P:DNA-templated transcription"/>
    <property type="evidence" value="ECO:0007669"/>
    <property type="project" value="InterPro"/>
</dbReference>
<dbReference type="InterPro" id="IPR011773">
    <property type="entry name" value="DNA-dir_RpoA"/>
</dbReference>
<evidence type="ECO:0000256" key="7">
    <source>
        <dbReference type="ARBA" id="ARBA00023163"/>
    </source>
</evidence>
<evidence type="ECO:0000256" key="8">
    <source>
        <dbReference type="ARBA" id="ARBA00032524"/>
    </source>
</evidence>
<organism evidence="12 13">
    <name type="scientific">Candidatus Karelsulcia muelleri</name>
    <dbReference type="NCBI Taxonomy" id="336810"/>
    <lineage>
        <taxon>Bacteria</taxon>
        <taxon>Pseudomonadati</taxon>
        <taxon>Bacteroidota</taxon>
        <taxon>Flavobacteriia</taxon>
        <taxon>Flavobacteriales</taxon>
        <taxon>Candidatus Karelsulcia</taxon>
    </lineage>
</organism>
<evidence type="ECO:0000256" key="2">
    <source>
        <dbReference type="ARBA" id="ARBA00012418"/>
    </source>
</evidence>
<keyword evidence="6 12" id="KW-0548">Nucleotidyltransferase</keyword>
<dbReference type="GO" id="GO:0005737">
    <property type="term" value="C:cytoplasm"/>
    <property type="evidence" value="ECO:0007669"/>
    <property type="project" value="UniProtKB-ARBA"/>
</dbReference>
<keyword evidence="4 12" id="KW-0240">DNA-directed RNA polymerase</keyword>
<dbReference type="Pfam" id="PF01000">
    <property type="entry name" value="RNA_pol_A_bac"/>
    <property type="match status" value="1"/>
</dbReference>
<dbReference type="InterPro" id="IPR011262">
    <property type="entry name" value="DNA-dir_RNA_pol_insert"/>
</dbReference>
<evidence type="ECO:0000256" key="3">
    <source>
        <dbReference type="ARBA" id="ARBA00015972"/>
    </source>
</evidence>
<evidence type="ECO:0000313" key="12">
    <source>
        <dbReference type="EMBL" id="RIU85692.1"/>
    </source>
</evidence>
<evidence type="ECO:0000256" key="9">
    <source>
        <dbReference type="ARBA" id="ARBA00033070"/>
    </source>
</evidence>
<evidence type="ECO:0000256" key="5">
    <source>
        <dbReference type="ARBA" id="ARBA00022679"/>
    </source>
</evidence>
<reference evidence="12 13" key="2">
    <citation type="submission" date="2018-10" db="EMBL/GenBank/DDBJ databases">
        <title>Draft genome sequence of Candidatus Sulcia muelleri from Kolla paulula, a vector of Xylella fastidiosa causing Pierces disease of grapevine in Taiwan.</title>
        <authorList>
            <person name="Shih H.-T."/>
        </authorList>
    </citation>
    <scope>NUCLEOTIDE SEQUENCE [LARGE SCALE GENOMIC DNA]</scope>
    <source>
        <strain evidence="12 13">KPTW1</strain>
    </source>
</reference>
<dbReference type="GO" id="GO:0003677">
    <property type="term" value="F:DNA binding"/>
    <property type="evidence" value="ECO:0007669"/>
    <property type="project" value="InterPro"/>
</dbReference>
<evidence type="ECO:0000256" key="6">
    <source>
        <dbReference type="ARBA" id="ARBA00022695"/>
    </source>
</evidence>
<dbReference type="InterPro" id="IPR036603">
    <property type="entry name" value="RBP11-like"/>
</dbReference>
<dbReference type="Pfam" id="PF01193">
    <property type="entry name" value="RNA_pol_L"/>
    <property type="match status" value="1"/>
</dbReference>
<dbReference type="SUPFAM" id="SSF56553">
    <property type="entry name" value="Insert subdomain of RNA polymerase alpha subunit"/>
    <property type="match status" value="1"/>
</dbReference>
<dbReference type="GO" id="GO:0003899">
    <property type="term" value="F:DNA-directed RNA polymerase activity"/>
    <property type="evidence" value="ECO:0007669"/>
    <property type="project" value="UniProtKB-EC"/>
</dbReference>
<protein>
    <recommendedName>
        <fullName evidence="3">DNA-directed RNA polymerase subunit alpha</fullName>
        <ecNumber evidence="2">2.7.7.6</ecNumber>
    </recommendedName>
    <alternativeName>
        <fullName evidence="9">RNA polymerase subunit alpha</fullName>
    </alternativeName>
    <alternativeName>
        <fullName evidence="8">Transcriptase subunit alpha</fullName>
    </alternativeName>
</protein>
<dbReference type="RefSeq" id="WP_158366185.1">
    <property type="nucleotide sequence ID" value="NZ_QWZP01000009.1"/>
</dbReference>
<name>A0A3A1ML17_9FLAO</name>
<dbReference type="EMBL" id="QWZP01000009">
    <property type="protein sequence ID" value="RIU85692.1"/>
    <property type="molecule type" value="Genomic_DNA"/>
</dbReference>
<gene>
    <name evidence="12" type="primary">rpoA</name>
    <name evidence="12" type="ORF">D2A33_01270</name>
</gene>
<dbReference type="SMART" id="SM00662">
    <property type="entry name" value="RPOLD"/>
    <property type="match status" value="1"/>
</dbReference>
<dbReference type="InterPro" id="IPR036643">
    <property type="entry name" value="RNApol_insert_sf"/>
</dbReference>
<dbReference type="EC" id="2.7.7.6" evidence="2"/>
<keyword evidence="5 12" id="KW-0808">Transferase</keyword>
<dbReference type="GO" id="GO:0046983">
    <property type="term" value="F:protein dimerization activity"/>
    <property type="evidence" value="ECO:0007669"/>
    <property type="project" value="InterPro"/>
</dbReference>
<dbReference type="Proteomes" id="UP000265496">
    <property type="component" value="Unassembled WGS sequence"/>
</dbReference>
<evidence type="ECO:0000313" key="13">
    <source>
        <dbReference type="Proteomes" id="UP000265496"/>
    </source>
</evidence>
<evidence type="ECO:0000259" key="11">
    <source>
        <dbReference type="SMART" id="SM00662"/>
    </source>
</evidence>
<evidence type="ECO:0000256" key="4">
    <source>
        <dbReference type="ARBA" id="ARBA00022478"/>
    </source>
</evidence>
<dbReference type="FunFam" id="2.170.120.12:FF:000001">
    <property type="entry name" value="DNA-directed RNA polymerase subunit alpha"/>
    <property type="match status" value="1"/>
</dbReference>
<dbReference type="GO" id="GO:0000428">
    <property type="term" value="C:DNA-directed RNA polymerase complex"/>
    <property type="evidence" value="ECO:0007669"/>
    <property type="project" value="UniProtKB-KW"/>
</dbReference>
<accession>A0A3A1ML17</accession>
<feature type="domain" description="DNA-directed RNA polymerase RpoA/D/Rpb3-type" evidence="11">
    <location>
        <begin position="21"/>
        <end position="235"/>
    </location>
</feature>
<reference evidence="13" key="1">
    <citation type="submission" date="2018-08" db="EMBL/GenBank/DDBJ databases">
        <authorList>
            <person name="Dai Z."/>
        </authorList>
    </citation>
    <scope>NUCLEOTIDE SEQUENCE [LARGE SCALE GENOMIC DNA]</scope>
    <source>
        <strain evidence="13">KPTW1</strain>
    </source>
</reference>
<evidence type="ECO:0000256" key="1">
    <source>
        <dbReference type="ARBA" id="ARBA00007123"/>
    </source>
</evidence>
<comment type="catalytic activity">
    <reaction evidence="10">
        <text>RNA(n) + a ribonucleoside 5'-triphosphate = RNA(n+1) + diphosphate</text>
        <dbReference type="Rhea" id="RHEA:21248"/>
        <dbReference type="Rhea" id="RHEA-COMP:14527"/>
        <dbReference type="Rhea" id="RHEA-COMP:17342"/>
        <dbReference type="ChEBI" id="CHEBI:33019"/>
        <dbReference type="ChEBI" id="CHEBI:61557"/>
        <dbReference type="ChEBI" id="CHEBI:140395"/>
        <dbReference type="EC" id="2.7.7.6"/>
    </reaction>
</comment>
<dbReference type="AlphaFoldDB" id="A0A3A1ML17"/>